<keyword evidence="1" id="KW-1133">Transmembrane helix</keyword>
<dbReference type="OrthoDB" id="6778704at2759"/>
<feature type="domain" description="PiggyBac transposable element-derived protein" evidence="2">
    <location>
        <begin position="431"/>
        <end position="721"/>
    </location>
</feature>
<dbReference type="EMBL" id="KV784440">
    <property type="protein sequence ID" value="OEU05969.1"/>
    <property type="molecule type" value="Genomic_DNA"/>
</dbReference>
<dbReference type="AlphaFoldDB" id="A0A1E7EJ94"/>
<gene>
    <name evidence="3" type="ORF">FRACYDRAFT_257224</name>
</gene>
<dbReference type="InterPro" id="IPR029526">
    <property type="entry name" value="PGBD"/>
</dbReference>
<keyword evidence="1" id="KW-0812">Transmembrane</keyword>
<evidence type="ECO:0000256" key="1">
    <source>
        <dbReference type="SAM" id="Phobius"/>
    </source>
</evidence>
<dbReference type="InParanoid" id="A0A1E7EJ94"/>
<sequence length="874" mass="98804">MHVVVLRKHPAKAFDNCFIMEEAIAGTGTVAPPQGIDNGLHDIDSGIDVNDIINDIDCPIVGADFDPRTPNTVVEVGGMMEKWVHSIIELIRKTTLFDEDDDDGVGFVAEKLIDEDPDLAAPVDEVVLGVHVPILLDEMNKLSSVQLKLELKLREQPTSGAKFKLKERLIKALEKKLPKYTMESLAKKKEADIEAKKKNPTDGLSSFAKTAYWKELKANDAPVEEPTNPTFKIQRVRAPTVPKEDAAHIPVKHDFSHRFDVPVFAGTTTAYVLAEGRGRNKTRSIRHDRNGVPLTKVVPRTCAVVNPAFIKEYNLSKRTKPHEYANILLPFKSKKQKGPGSFSFEKMMQWTATKAIYADAGNSYYKGEYTAFSIDQIRKHSCAFYIFHGLSPSPRAEYKFNPQRIDPVNGNDFISNSFGPNAFRKHKQVKAFLSLQNPALPVPSRDVDPNWKIRPILDWMNYIGPRALSLGECASVDEMTIGFQGNHQDKLRITYKNAGDGFQCDALCQEGYCYQHYFRNDPAPRKYLNMKLSPLHSRVMWLFDSLRDCHHQIGMDNLYNSAAFCRAAYLHPKQVLCHGVVRKGGRGAPKCIIQEEVKDRNKLIAVRGTVKAAHLQGDDVVKCLVASSVYDTKPVHYLSMVSVVLEWVVVEKKVYNVDSQKTEIIRFLRLNVIHKYNHTMGHVDVADQLRGSYRMDINIRNRKWWWAIMFWAFGTLLTNAYVVYIKVNVAEGVDKKQLLSHYQFRKDIALNWIDPAYEPPVVRKEQKTGLSSLFSSPSSVSTITTASSLPRCAPCTDSTLAPNGLLKCRFDTSLSHLPLRKKGDRPKCALHRWAGTRKQGEILYCESCNVHLCIDCYTTFHTHFDLVAVKTQLQ</sequence>
<dbReference type="Pfam" id="PF13843">
    <property type="entry name" value="DDE_Tnp_1_7"/>
    <property type="match status" value="1"/>
</dbReference>
<keyword evidence="4" id="KW-1185">Reference proteome</keyword>
<evidence type="ECO:0000313" key="3">
    <source>
        <dbReference type="EMBL" id="OEU05969.1"/>
    </source>
</evidence>
<proteinExistence type="predicted"/>
<reference evidence="3 4" key="1">
    <citation type="submission" date="2016-09" db="EMBL/GenBank/DDBJ databases">
        <title>Extensive genetic diversity and differential bi-allelic expression allows diatom success in the polar Southern Ocean.</title>
        <authorList>
            <consortium name="DOE Joint Genome Institute"/>
            <person name="Mock T."/>
            <person name="Otillar R.P."/>
            <person name="Strauss J."/>
            <person name="Dupont C."/>
            <person name="Frickenhaus S."/>
            <person name="Maumus F."/>
            <person name="Mcmullan M."/>
            <person name="Sanges R."/>
            <person name="Schmutz J."/>
            <person name="Toseland A."/>
            <person name="Valas R."/>
            <person name="Veluchamy A."/>
            <person name="Ward B.J."/>
            <person name="Allen A."/>
            <person name="Barry K."/>
            <person name="Falciatore A."/>
            <person name="Ferrante M."/>
            <person name="Fortunato A.E."/>
            <person name="Gloeckner G."/>
            <person name="Gruber A."/>
            <person name="Hipkin R."/>
            <person name="Janech M."/>
            <person name="Kroth P."/>
            <person name="Leese F."/>
            <person name="Lindquist E."/>
            <person name="Lyon B.R."/>
            <person name="Martin J."/>
            <person name="Mayer C."/>
            <person name="Parker M."/>
            <person name="Quesneville H."/>
            <person name="Raymond J."/>
            <person name="Uhlig C."/>
            <person name="Valentin K.U."/>
            <person name="Worden A.Z."/>
            <person name="Armbrust E.V."/>
            <person name="Bowler C."/>
            <person name="Green B."/>
            <person name="Moulton V."/>
            <person name="Van Oosterhout C."/>
            <person name="Grigoriev I."/>
        </authorList>
    </citation>
    <scope>NUCLEOTIDE SEQUENCE [LARGE SCALE GENOMIC DNA]</scope>
    <source>
        <strain evidence="3 4">CCMP1102</strain>
    </source>
</reference>
<accession>A0A1E7EJ94</accession>
<dbReference type="KEGG" id="fcy:FRACYDRAFT_257224"/>
<dbReference type="Proteomes" id="UP000095751">
    <property type="component" value="Unassembled WGS sequence"/>
</dbReference>
<evidence type="ECO:0000259" key="2">
    <source>
        <dbReference type="Pfam" id="PF13843"/>
    </source>
</evidence>
<evidence type="ECO:0000313" key="4">
    <source>
        <dbReference type="Proteomes" id="UP000095751"/>
    </source>
</evidence>
<name>A0A1E7EJ94_9STRA</name>
<organism evidence="3 4">
    <name type="scientific">Fragilariopsis cylindrus CCMP1102</name>
    <dbReference type="NCBI Taxonomy" id="635003"/>
    <lineage>
        <taxon>Eukaryota</taxon>
        <taxon>Sar</taxon>
        <taxon>Stramenopiles</taxon>
        <taxon>Ochrophyta</taxon>
        <taxon>Bacillariophyta</taxon>
        <taxon>Bacillariophyceae</taxon>
        <taxon>Bacillariophycidae</taxon>
        <taxon>Bacillariales</taxon>
        <taxon>Bacillariaceae</taxon>
        <taxon>Fragilariopsis</taxon>
    </lineage>
</organism>
<protein>
    <recommendedName>
        <fullName evidence="2">PiggyBac transposable element-derived protein domain-containing protein</fullName>
    </recommendedName>
</protein>
<feature type="transmembrane region" description="Helical" evidence="1">
    <location>
        <begin position="704"/>
        <end position="725"/>
    </location>
</feature>
<dbReference type="PANTHER" id="PTHR46599:SF3">
    <property type="entry name" value="PIGGYBAC TRANSPOSABLE ELEMENT-DERIVED PROTEIN 4"/>
    <property type="match status" value="1"/>
</dbReference>
<keyword evidence="1" id="KW-0472">Membrane</keyword>
<dbReference type="PANTHER" id="PTHR46599">
    <property type="entry name" value="PIGGYBAC TRANSPOSABLE ELEMENT-DERIVED PROTEIN 4"/>
    <property type="match status" value="1"/>
</dbReference>